<evidence type="ECO:0000313" key="2">
    <source>
        <dbReference type="Proteomes" id="UP000268233"/>
    </source>
</evidence>
<proteinExistence type="predicted"/>
<evidence type="ECO:0000313" key="1">
    <source>
        <dbReference type="EMBL" id="RKS81374.1"/>
    </source>
</evidence>
<accession>A0A495R2M4</accession>
<dbReference type="AlphaFoldDB" id="A0A495R2M4"/>
<sequence length="81" mass="9073">MGEGWWESEYGDVLAEPFDFDVQHIHTEQVADTTLTQFELGTLDSDEIAQFAGALPRFAQIAVKGNENVQIEPVKTRFSLS</sequence>
<comment type="caution">
    <text evidence="1">The sequence shown here is derived from an EMBL/GenBank/DDBJ whole genome shotgun (WGS) entry which is preliminary data.</text>
</comment>
<dbReference type="Proteomes" id="UP000268233">
    <property type="component" value="Unassembled WGS sequence"/>
</dbReference>
<gene>
    <name evidence="1" type="ORF">BDK61_0653</name>
</gene>
<keyword evidence="2" id="KW-1185">Reference proteome</keyword>
<organism evidence="1 2">
    <name type="scientific">Haloarcula quadrata</name>
    <dbReference type="NCBI Taxonomy" id="182779"/>
    <lineage>
        <taxon>Archaea</taxon>
        <taxon>Methanobacteriati</taxon>
        <taxon>Methanobacteriota</taxon>
        <taxon>Stenosarchaea group</taxon>
        <taxon>Halobacteria</taxon>
        <taxon>Halobacteriales</taxon>
        <taxon>Haloarculaceae</taxon>
        <taxon>Haloarcula</taxon>
    </lineage>
</organism>
<reference evidence="1 2" key="1">
    <citation type="submission" date="2018-10" db="EMBL/GenBank/DDBJ databases">
        <title>Genomic Encyclopedia of Archaeal and Bacterial Type Strains, Phase II (KMG-II): from individual species to whole genera.</title>
        <authorList>
            <person name="Goeker M."/>
        </authorList>
    </citation>
    <scope>NUCLEOTIDE SEQUENCE [LARGE SCALE GENOMIC DNA]</scope>
    <source>
        <strain evidence="1 2">DSM 11927</strain>
    </source>
</reference>
<dbReference type="EMBL" id="RBWW01000001">
    <property type="protein sequence ID" value="RKS81374.1"/>
    <property type="molecule type" value="Genomic_DNA"/>
</dbReference>
<protein>
    <submittedName>
        <fullName evidence="1">Uncharacterized protein</fullName>
    </submittedName>
</protein>
<name>A0A495R2M4_9EURY</name>